<feature type="transmembrane region" description="Helical" evidence="2">
    <location>
        <begin position="40"/>
        <end position="67"/>
    </location>
</feature>
<gene>
    <name evidence="3" type="ORF">FF011L_21460</name>
</gene>
<feature type="region of interest" description="Disordered" evidence="1">
    <location>
        <begin position="1"/>
        <end position="35"/>
    </location>
</feature>
<evidence type="ECO:0000256" key="2">
    <source>
        <dbReference type="SAM" id="Phobius"/>
    </source>
</evidence>
<dbReference type="AlphaFoldDB" id="A0A517MES0"/>
<evidence type="ECO:0000256" key="1">
    <source>
        <dbReference type="SAM" id="MobiDB-lite"/>
    </source>
</evidence>
<proteinExistence type="predicted"/>
<dbReference type="OrthoDB" id="263121at2"/>
<keyword evidence="2" id="KW-0812">Transmembrane</keyword>
<dbReference type="RefSeq" id="WP_145351558.1">
    <property type="nucleotide sequence ID" value="NZ_CP036262.1"/>
</dbReference>
<reference evidence="3 4" key="1">
    <citation type="submission" date="2019-02" db="EMBL/GenBank/DDBJ databases">
        <title>Deep-cultivation of Planctomycetes and their phenomic and genomic characterization uncovers novel biology.</title>
        <authorList>
            <person name="Wiegand S."/>
            <person name="Jogler M."/>
            <person name="Boedeker C."/>
            <person name="Pinto D."/>
            <person name="Vollmers J."/>
            <person name="Rivas-Marin E."/>
            <person name="Kohn T."/>
            <person name="Peeters S.H."/>
            <person name="Heuer A."/>
            <person name="Rast P."/>
            <person name="Oberbeckmann S."/>
            <person name="Bunk B."/>
            <person name="Jeske O."/>
            <person name="Meyerdierks A."/>
            <person name="Storesund J.E."/>
            <person name="Kallscheuer N."/>
            <person name="Luecker S."/>
            <person name="Lage O.M."/>
            <person name="Pohl T."/>
            <person name="Merkel B.J."/>
            <person name="Hornburger P."/>
            <person name="Mueller R.-W."/>
            <person name="Bruemmer F."/>
            <person name="Labrenz M."/>
            <person name="Spormann A.M."/>
            <person name="Op den Camp H."/>
            <person name="Overmann J."/>
            <person name="Amann R."/>
            <person name="Jetten M.S.M."/>
            <person name="Mascher T."/>
            <person name="Medema M.H."/>
            <person name="Devos D.P."/>
            <person name="Kaster A.-K."/>
            <person name="Ovreas L."/>
            <person name="Rohde M."/>
            <person name="Galperin M.Y."/>
            <person name="Jogler C."/>
        </authorList>
    </citation>
    <scope>NUCLEOTIDE SEQUENCE [LARGE SCALE GENOMIC DNA]</scope>
    <source>
        <strain evidence="3 4">FF011L</strain>
    </source>
</reference>
<dbReference type="Proteomes" id="UP000320672">
    <property type="component" value="Chromosome"/>
</dbReference>
<keyword evidence="4" id="KW-1185">Reference proteome</keyword>
<dbReference type="KEGG" id="rml:FF011L_21460"/>
<sequence length="251" mass="27208">MTDTPDPTSSQPASEPASDTPENPPGTSTLPEDEDDGVGWLPAIVATCLLIAAAMFVCCGVTTYSLFQKRTELAARTLSGHTIPTIEQSQLDPEDKQALIKILSAVVSDAEQGRLENWQASGVMNRLTRIPILEWGDLAAIEAMIQSRDDFDEVAKAEASKQISRLRKAILSDQLTIFAINDVLTPILQDDDSLRGQHLTPNPSSEVLMEIVTRSRLTADNNNIEDAPVEAGSIVEWVQQEVAAGRTEGSR</sequence>
<name>A0A517MES0_9BACT</name>
<evidence type="ECO:0000313" key="3">
    <source>
        <dbReference type="EMBL" id="QDS93381.1"/>
    </source>
</evidence>
<keyword evidence="2" id="KW-1133">Transmembrane helix</keyword>
<organism evidence="3 4">
    <name type="scientific">Roseimaritima multifibrata</name>
    <dbReference type="NCBI Taxonomy" id="1930274"/>
    <lineage>
        <taxon>Bacteria</taxon>
        <taxon>Pseudomonadati</taxon>
        <taxon>Planctomycetota</taxon>
        <taxon>Planctomycetia</taxon>
        <taxon>Pirellulales</taxon>
        <taxon>Pirellulaceae</taxon>
        <taxon>Roseimaritima</taxon>
    </lineage>
</organism>
<protein>
    <submittedName>
        <fullName evidence="3">Uncharacterized protein</fullName>
    </submittedName>
</protein>
<dbReference type="EMBL" id="CP036262">
    <property type="protein sequence ID" value="QDS93381.1"/>
    <property type="molecule type" value="Genomic_DNA"/>
</dbReference>
<accession>A0A517MES0</accession>
<evidence type="ECO:0000313" key="4">
    <source>
        <dbReference type="Proteomes" id="UP000320672"/>
    </source>
</evidence>
<feature type="compositionally biased region" description="Polar residues" evidence="1">
    <location>
        <begin position="1"/>
        <end position="13"/>
    </location>
</feature>
<keyword evidence="2" id="KW-0472">Membrane</keyword>